<accession>A0A2D0B659</accession>
<sequence length="102" mass="10763">MSSLIEIGSRVRTARKARGLTAVELAALAGMHRNTLLALETGKGNIELGKLLSLCSELGLELLLVPQQAAGMRAADAVGESAGRQTELAQRLQQLMRQGGQP</sequence>
<dbReference type="SMART" id="SM00530">
    <property type="entry name" value="HTH_XRE"/>
    <property type="match status" value="1"/>
</dbReference>
<dbReference type="Proteomes" id="UP000197596">
    <property type="component" value="Unassembled WGS sequence"/>
</dbReference>
<evidence type="ECO:0000313" key="2">
    <source>
        <dbReference type="EMBL" id="OWY29868.1"/>
    </source>
</evidence>
<organism evidence="2 3">
    <name type="scientific">Herbaspirillum robiniae</name>
    <dbReference type="NCBI Taxonomy" id="2014887"/>
    <lineage>
        <taxon>Bacteria</taxon>
        <taxon>Pseudomonadati</taxon>
        <taxon>Pseudomonadota</taxon>
        <taxon>Betaproteobacteria</taxon>
        <taxon>Burkholderiales</taxon>
        <taxon>Oxalobacteraceae</taxon>
        <taxon>Herbaspirillum</taxon>
    </lineage>
</organism>
<dbReference type="Pfam" id="PF01381">
    <property type="entry name" value="HTH_3"/>
    <property type="match status" value="1"/>
</dbReference>
<dbReference type="InterPro" id="IPR010982">
    <property type="entry name" value="Lambda_DNA-bd_dom_sf"/>
</dbReference>
<comment type="caution">
    <text evidence="2">The sequence shown here is derived from an EMBL/GenBank/DDBJ whole genome shotgun (WGS) entry which is preliminary data.</text>
</comment>
<protein>
    <submittedName>
        <fullName evidence="2">Transcriptional regulator</fullName>
    </submittedName>
</protein>
<dbReference type="InterPro" id="IPR001387">
    <property type="entry name" value="Cro/C1-type_HTH"/>
</dbReference>
<dbReference type="EMBL" id="NJGU01000004">
    <property type="protein sequence ID" value="OWY29868.1"/>
    <property type="molecule type" value="Genomic_DNA"/>
</dbReference>
<dbReference type="CDD" id="cd00093">
    <property type="entry name" value="HTH_XRE"/>
    <property type="match status" value="1"/>
</dbReference>
<evidence type="ECO:0000259" key="1">
    <source>
        <dbReference type="PROSITE" id="PS50943"/>
    </source>
</evidence>
<dbReference type="SUPFAM" id="SSF47413">
    <property type="entry name" value="lambda repressor-like DNA-binding domains"/>
    <property type="match status" value="1"/>
</dbReference>
<feature type="domain" description="HTH cro/C1-type" evidence="1">
    <location>
        <begin position="11"/>
        <end position="65"/>
    </location>
</feature>
<dbReference type="PROSITE" id="PS50943">
    <property type="entry name" value="HTH_CROC1"/>
    <property type="match status" value="1"/>
</dbReference>
<dbReference type="Gene3D" id="1.10.260.40">
    <property type="entry name" value="lambda repressor-like DNA-binding domains"/>
    <property type="match status" value="1"/>
</dbReference>
<dbReference type="AlphaFoldDB" id="A0A2D0B659"/>
<dbReference type="GO" id="GO:0003677">
    <property type="term" value="F:DNA binding"/>
    <property type="evidence" value="ECO:0007669"/>
    <property type="project" value="InterPro"/>
</dbReference>
<name>A0A2D0B659_9BURK</name>
<evidence type="ECO:0000313" key="3">
    <source>
        <dbReference type="Proteomes" id="UP000197596"/>
    </source>
</evidence>
<reference evidence="2 3" key="1">
    <citation type="submission" date="2017-06" db="EMBL/GenBank/DDBJ databases">
        <title>Herbaspirillum phytohormonus sp. nov., isolated from the root nodule of Robinia pseudoacacia in lead-zinc mine.</title>
        <authorList>
            <person name="Fan M."/>
            <person name="Lin Y."/>
        </authorList>
    </citation>
    <scope>NUCLEOTIDE SEQUENCE [LARGE SCALE GENOMIC DNA]</scope>
    <source>
        <strain evidence="2 3">HZ10</strain>
    </source>
</reference>
<proteinExistence type="predicted"/>
<gene>
    <name evidence="2" type="ORF">CEJ42_08440</name>
</gene>
<dbReference type="RefSeq" id="WP_088750615.1">
    <property type="nucleotide sequence ID" value="NZ_NJGU01000004.1"/>
</dbReference>